<dbReference type="EMBL" id="GGEC01078011">
    <property type="protein sequence ID" value="MBX58495.1"/>
    <property type="molecule type" value="Transcribed_RNA"/>
</dbReference>
<dbReference type="AlphaFoldDB" id="A0A2P2PUU3"/>
<sequence>MSDSKQRFTFKCYNVIHDCLTLGT</sequence>
<protein>
    <submittedName>
        <fullName evidence="1">Uncharacterized protein</fullName>
    </submittedName>
</protein>
<organism evidence="1">
    <name type="scientific">Rhizophora mucronata</name>
    <name type="common">Asiatic mangrove</name>
    <dbReference type="NCBI Taxonomy" id="61149"/>
    <lineage>
        <taxon>Eukaryota</taxon>
        <taxon>Viridiplantae</taxon>
        <taxon>Streptophyta</taxon>
        <taxon>Embryophyta</taxon>
        <taxon>Tracheophyta</taxon>
        <taxon>Spermatophyta</taxon>
        <taxon>Magnoliopsida</taxon>
        <taxon>eudicotyledons</taxon>
        <taxon>Gunneridae</taxon>
        <taxon>Pentapetalae</taxon>
        <taxon>rosids</taxon>
        <taxon>fabids</taxon>
        <taxon>Malpighiales</taxon>
        <taxon>Rhizophoraceae</taxon>
        <taxon>Rhizophora</taxon>
    </lineage>
</organism>
<name>A0A2P2PUU3_RHIMU</name>
<accession>A0A2P2PUU3</accession>
<evidence type="ECO:0000313" key="1">
    <source>
        <dbReference type="EMBL" id="MBX58495.1"/>
    </source>
</evidence>
<reference evidence="1" key="1">
    <citation type="submission" date="2018-02" db="EMBL/GenBank/DDBJ databases">
        <title>Rhizophora mucronata_Transcriptome.</title>
        <authorList>
            <person name="Meera S.P."/>
            <person name="Sreeshan A."/>
            <person name="Augustine A."/>
        </authorList>
    </citation>
    <scope>NUCLEOTIDE SEQUENCE</scope>
    <source>
        <tissue evidence="1">Leaf</tissue>
    </source>
</reference>
<proteinExistence type="predicted"/>